<accession>A0A4V0YGS1</accession>
<keyword evidence="3" id="KW-1185">Reference proteome</keyword>
<dbReference type="RefSeq" id="WP_129188155.1">
    <property type="nucleotide sequence ID" value="NZ_CP035491.1"/>
</dbReference>
<feature type="compositionally biased region" description="Low complexity" evidence="1">
    <location>
        <begin position="9"/>
        <end position="22"/>
    </location>
</feature>
<feature type="region of interest" description="Disordered" evidence="1">
    <location>
        <begin position="1"/>
        <end position="24"/>
    </location>
</feature>
<evidence type="ECO:0000313" key="2">
    <source>
        <dbReference type="EMBL" id="QAY72191.1"/>
    </source>
</evidence>
<name>A0A4V0YGS1_9MICO</name>
<dbReference type="Proteomes" id="UP000291259">
    <property type="component" value="Chromosome"/>
</dbReference>
<protein>
    <submittedName>
        <fullName evidence="2">Uncharacterized protein</fullName>
    </submittedName>
</protein>
<dbReference type="AlphaFoldDB" id="A0A4V0YGS1"/>
<proteinExistence type="predicted"/>
<evidence type="ECO:0000313" key="3">
    <source>
        <dbReference type="Proteomes" id="UP000291259"/>
    </source>
</evidence>
<evidence type="ECO:0000256" key="1">
    <source>
        <dbReference type="SAM" id="MobiDB-lite"/>
    </source>
</evidence>
<reference evidence="2 3" key="1">
    <citation type="submission" date="2019-01" db="EMBL/GenBank/DDBJ databases">
        <title>Genome sequencing of strain FW100M-8.</title>
        <authorList>
            <person name="Heo J."/>
            <person name="Kim S.-J."/>
            <person name="Kim J.-S."/>
            <person name="Hong S.-B."/>
            <person name="Kwon S.-W."/>
        </authorList>
    </citation>
    <scope>NUCLEOTIDE SEQUENCE [LARGE SCALE GENOMIC DNA]</scope>
    <source>
        <strain evidence="2 3">FW100M-8</strain>
    </source>
</reference>
<dbReference type="KEGG" id="agf:ET445_01385"/>
<dbReference type="EMBL" id="CP035491">
    <property type="protein sequence ID" value="QAY72191.1"/>
    <property type="molecule type" value="Genomic_DNA"/>
</dbReference>
<dbReference type="OrthoDB" id="5196907at2"/>
<organism evidence="2 3">
    <name type="scientific">Agromyces protaetiae</name>
    <dbReference type="NCBI Taxonomy" id="2509455"/>
    <lineage>
        <taxon>Bacteria</taxon>
        <taxon>Bacillati</taxon>
        <taxon>Actinomycetota</taxon>
        <taxon>Actinomycetes</taxon>
        <taxon>Micrococcales</taxon>
        <taxon>Microbacteriaceae</taxon>
        <taxon>Agromyces</taxon>
    </lineage>
</organism>
<sequence>MDAPPQSPEQPQRPQQTQHPGPLFAGVEGVWNADPVTVATLLFRQAFWNVAGQALPDRGVHRLTEDLGALCGVTVPAIRFSGGQPESTLLQLALEAVLLWERAGVAARVSTGTDRSSHNVLMLRRGHTVLQSPDPEGALRHLLANPPF</sequence>
<gene>
    <name evidence="2" type="ORF">ET445_01385</name>
</gene>